<dbReference type="InterPro" id="IPR039031">
    <property type="entry name" value="Mucolipin"/>
</dbReference>
<evidence type="ECO:0000256" key="14">
    <source>
        <dbReference type="SAM" id="Phobius"/>
    </source>
</evidence>
<keyword evidence="18" id="KW-1185">Reference proteome</keyword>
<dbReference type="STRING" id="64144.ENSATEP00000006680"/>
<accession>A0A3Q1HH11</accession>
<dbReference type="GO" id="GO:0005770">
    <property type="term" value="C:late endosome"/>
    <property type="evidence" value="ECO:0007669"/>
    <property type="project" value="Ensembl"/>
</dbReference>
<keyword evidence="4" id="KW-1003">Cell membrane</keyword>
<dbReference type="GO" id="GO:0005765">
    <property type="term" value="C:lysosomal membrane"/>
    <property type="evidence" value="ECO:0007669"/>
    <property type="project" value="TreeGrafter"/>
</dbReference>
<dbReference type="OMA" id="SPMQENV"/>
<dbReference type="InterPro" id="IPR013122">
    <property type="entry name" value="PKD1_2_channel"/>
</dbReference>
<keyword evidence="10" id="KW-1015">Disulfide bond</keyword>
<evidence type="ECO:0000259" key="15">
    <source>
        <dbReference type="Pfam" id="PF08016"/>
    </source>
</evidence>
<comment type="subcellular location">
    <subcellularLocation>
        <location evidence="2">Cell membrane</location>
        <topology evidence="2">Multi-pass membrane protein</topology>
    </subcellularLocation>
    <subcellularLocation>
        <location evidence="1">Endosome membrane</location>
        <topology evidence="1">Multi-pass membrane protein</topology>
    </subcellularLocation>
</comment>
<dbReference type="CTD" id="406689"/>
<feature type="transmembrane region" description="Helical" evidence="14">
    <location>
        <begin position="369"/>
        <end position="390"/>
    </location>
</feature>
<dbReference type="GeneTree" id="ENSGT00950000183036"/>
<dbReference type="AlphaFoldDB" id="A0A3Q1HH11"/>
<dbReference type="Proteomes" id="UP000265040">
    <property type="component" value="Chromosome 1"/>
</dbReference>
<evidence type="ECO:0000256" key="3">
    <source>
        <dbReference type="ARBA" id="ARBA00022448"/>
    </source>
</evidence>
<dbReference type="InterPro" id="IPR049134">
    <property type="entry name" value="MCLN_ECD"/>
</dbReference>
<dbReference type="GO" id="GO:0001895">
    <property type="term" value="P:retina homeostasis"/>
    <property type="evidence" value="ECO:0007669"/>
    <property type="project" value="Ensembl"/>
</dbReference>
<reference evidence="17" key="1">
    <citation type="submission" date="2021-04" db="EMBL/GenBank/DDBJ databases">
        <authorList>
            <consortium name="Wellcome Sanger Institute Data Sharing"/>
        </authorList>
    </citation>
    <scope>NUCLEOTIDE SEQUENCE [LARGE SCALE GENOMIC DNA]</scope>
</reference>
<evidence type="ECO:0000256" key="5">
    <source>
        <dbReference type="ARBA" id="ARBA00022692"/>
    </source>
</evidence>
<dbReference type="GO" id="GO:1902822">
    <property type="term" value="P:regulation of late endosome to lysosome transport"/>
    <property type="evidence" value="ECO:0007669"/>
    <property type="project" value="Ensembl"/>
</dbReference>
<feature type="transmembrane region" description="Helical" evidence="14">
    <location>
        <begin position="402"/>
        <end position="420"/>
    </location>
</feature>
<evidence type="ECO:0000256" key="1">
    <source>
        <dbReference type="ARBA" id="ARBA00004337"/>
    </source>
</evidence>
<comment type="catalytic activity">
    <reaction evidence="12">
        <text>Ca(2+)(in) = Ca(2+)(out)</text>
        <dbReference type="Rhea" id="RHEA:29671"/>
        <dbReference type="ChEBI" id="CHEBI:29108"/>
    </reaction>
</comment>
<evidence type="ECO:0000256" key="11">
    <source>
        <dbReference type="ARBA" id="ARBA00023303"/>
    </source>
</evidence>
<organism evidence="17 18">
    <name type="scientific">Anabas testudineus</name>
    <name type="common">Climbing perch</name>
    <name type="synonym">Anthias testudineus</name>
    <dbReference type="NCBI Taxonomy" id="64144"/>
    <lineage>
        <taxon>Eukaryota</taxon>
        <taxon>Metazoa</taxon>
        <taxon>Chordata</taxon>
        <taxon>Craniata</taxon>
        <taxon>Vertebrata</taxon>
        <taxon>Euteleostomi</taxon>
        <taxon>Actinopterygii</taxon>
        <taxon>Neopterygii</taxon>
        <taxon>Teleostei</taxon>
        <taxon>Neoteleostei</taxon>
        <taxon>Acanthomorphata</taxon>
        <taxon>Anabantaria</taxon>
        <taxon>Anabantiformes</taxon>
        <taxon>Anabantoidei</taxon>
        <taxon>Anabantidae</taxon>
        <taxon>Anabas</taxon>
    </lineage>
</organism>
<dbReference type="GO" id="GO:0010008">
    <property type="term" value="C:endosome membrane"/>
    <property type="evidence" value="ECO:0007669"/>
    <property type="project" value="UniProtKB-SubCell"/>
</dbReference>
<dbReference type="PANTHER" id="PTHR12127">
    <property type="entry name" value="MUCOLIPIN"/>
    <property type="match status" value="1"/>
</dbReference>
<protein>
    <submittedName>
        <fullName evidence="17">Uncharacterized protein</fullName>
    </submittedName>
</protein>
<keyword evidence="8" id="KW-0406">Ion transport</keyword>
<evidence type="ECO:0000256" key="4">
    <source>
        <dbReference type="ARBA" id="ARBA00022475"/>
    </source>
</evidence>
<dbReference type="GO" id="GO:0005886">
    <property type="term" value="C:plasma membrane"/>
    <property type="evidence" value="ECO:0007669"/>
    <property type="project" value="UniProtKB-SubCell"/>
</dbReference>
<evidence type="ECO:0000256" key="8">
    <source>
        <dbReference type="ARBA" id="ARBA00023065"/>
    </source>
</evidence>
<dbReference type="GeneID" id="113161960"/>
<evidence type="ECO:0000256" key="12">
    <source>
        <dbReference type="ARBA" id="ARBA00036634"/>
    </source>
</evidence>
<feature type="domain" description="Mucolipin extracytosolic" evidence="16">
    <location>
        <begin position="117"/>
        <end position="300"/>
    </location>
</feature>
<feature type="transmembrane region" description="Helical" evidence="14">
    <location>
        <begin position="508"/>
        <end position="529"/>
    </location>
</feature>
<keyword evidence="9 14" id="KW-0472">Membrane</keyword>
<dbReference type="GO" id="GO:0006914">
    <property type="term" value="P:autophagy"/>
    <property type="evidence" value="ECO:0007669"/>
    <property type="project" value="Ensembl"/>
</dbReference>
<keyword evidence="5 14" id="KW-0812">Transmembrane</keyword>
<dbReference type="FunFam" id="1.10.287.70:FF:000033">
    <property type="entry name" value="Mucolipin 1"/>
    <property type="match status" value="1"/>
</dbReference>
<reference evidence="17" key="3">
    <citation type="submission" date="2025-09" db="UniProtKB">
        <authorList>
            <consortium name="Ensembl"/>
        </authorList>
    </citation>
    <scope>IDENTIFICATION</scope>
</reference>
<dbReference type="Pfam" id="PF08016">
    <property type="entry name" value="PKD_channel"/>
    <property type="match status" value="1"/>
</dbReference>
<evidence type="ECO:0000256" key="7">
    <source>
        <dbReference type="ARBA" id="ARBA00022989"/>
    </source>
</evidence>
<keyword evidence="3" id="KW-0813">Transport</keyword>
<proteinExistence type="predicted"/>
<evidence type="ECO:0000256" key="9">
    <source>
        <dbReference type="ARBA" id="ARBA00023136"/>
    </source>
</evidence>
<feature type="transmembrane region" description="Helical" evidence="14">
    <location>
        <begin position="440"/>
        <end position="462"/>
    </location>
</feature>
<dbReference type="RefSeq" id="XP_026215621.1">
    <property type="nucleotide sequence ID" value="XM_026359836.1"/>
</dbReference>
<dbReference type="PANTHER" id="PTHR12127:SF6">
    <property type="entry name" value="MUCOLIPIN-1"/>
    <property type="match status" value="1"/>
</dbReference>
<dbReference type="GO" id="GO:0035675">
    <property type="term" value="P:neuromast hair cell development"/>
    <property type="evidence" value="ECO:0007669"/>
    <property type="project" value="Ensembl"/>
</dbReference>
<keyword evidence="7 14" id="KW-1133">Transmembrane helix</keyword>
<dbReference type="InParanoid" id="A0A3Q1HH11"/>
<dbReference type="Gene3D" id="1.10.287.70">
    <property type="match status" value="1"/>
</dbReference>
<dbReference type="Pfam" id="PF21381">
    <property type="entry name" value="MCLN_ECD"/>
    <property type="match status" value="1"/>
</dbReference>
<dbReference type="OrthoDB" id="263481at2759"/>
<reference evidence="17" key="2">
    <citation type="submission" date="2025-08" db="UniProtKB">
        <authorList>
            <consortium name="Ensembl"/>
        </authorList>
    </citation>
    <scope>IDENTIFICATION</scope>
</reference>
<evidence type="ECO:0000313" key="18">
    <source>
        <dbReference type="Proteomes" id="UP000265040"/>
    </source>
</evidence>
<evidence type="ECO:0000256" key="2">
    <source>
        <dbReference type="ARBA" id="ARBA00004651"/>
    </source>
</evidence>
<evidence type="ECO:0000256" key="10">
    <source>
        <dbReference type="ARBA" id="ARBA00023157"/>
    </source>
</evidence>
<sequence length="592" mass="67045">MAAPGRQDSSEREGLSCTVVHYGSTDSSSSSGEHYPQSNCHGSNHDNPRFPTVAGGHWVRVDQEDEALRRKLKYFFMSPCDKYHAKGRKPYKLLLQLLKIVIVTVQLVLFGLSNQVVVTFKEENTMTFKHLFLKDYDESTGDSFAVYTQKDVHDHIEYAVDQYLALPETTVGRYAYVYDVGVNGSALSLCQQYYKKGHIDPANDTFIIDPHIITDCVGVNPASIPPTSFESSYKNFTPKYYKLINVTIEFQLKAINLQTIINNEIPDCYTFHIKIVMDNKAHSGKVNIRLENQASIKECKDPSVSGHADSYSRLAFDVVVALVCLVSLLLCGRSILRGIILQQEFVQYFKETLDRKVCWADRMEFINGWYILLIISDVLTITGSIMKIGIESKNMSSYDLCGILLGSSTLLVWVGVIRYLTFFQKYNILIVTLRAALPNVIRFCLCVAVIYLGYCFCGWIVLGPYHVKFRSLAMVSECLFSLINGDDMFVTFAEMQESSTLVWLFSQVYLYTFISLFIYMVLSLFIALITGAYETIKHQTQEPIHITDLHAFIAECTDAPNSGKFRGLETSPCSFFCCCDRTTTYEDVLLVN</sequence>
<name>A0A3Q1HH11_ANATE</name>
<dbReference type="Ensembl" id="ENSATET00000006793.3">
    <property type="protein sequence ID" value="ENSATEP00000006680.1"/>
    <property type="gene ID" value="ENSATEG00000004669.3"/>
</dbReference>
<feature type="transmembrane region" description="Helical" evidence="14">
    <location>
        <begin position="314"/>
        <end position="332"/>
    </location>
</feature>
<feature type="domain" description="Polycystin cation channel PKD1/PKD2" evidence="15">
    <location>
        <begin position="400"/>
        <end position="536"/>
    </location>
</feature>
<dbReference type="FunCoup" id="A0A3Q1HH11">
    <property type="interactions" value="1178"/>
</dbReference>
<feature type="region of interest" description="Disordered" evidence="13">
    <location>
        <begin position="21"/>
        <end position="47"/>
    </location>
</feature>
<evidence type="ECO:0000259" key="16">
    <source>
        <dbReference type="Pfam" id="PF21381"/>
    </source>
</evidence>
<dbReference type="GO" id="GO:0072345">
    <property type="term" value="F:NAADP-sensitive calcium-release channel activity"/>
    <property type="evidence" value="ECO:0007669"/>
    <property type="project" value="TreeGrafter"/>
</dbReference>
<evidence type="ECO:0000256" key="6">
    <source>
        <dbReference type="ARBA" id="ARBA00022753"/>
    </source>
</evidence>
<keyword evidence="11" id="KW-0407">Ion channel</keyword>
<evidence type="ECO:0000256" key="13">
    <source>
        <dbReference type="SAM" id="MobiDB-lite"/>
    </source>
</evidence>
<evidence type="ECO:0000313" key="17">
    <source>
        <dbReference type="Ensembl" id="ENSATEP00000006680.1"/>
    </source>
</evidence>
<keyword evidence="6" id="KW-0967">Endosome</keyword>